<dbReference type="PANTHER" id="PTHR10605:SF56">
    <property type="entry name" value="BIFUNCTIONAL HEPARAN SULFATE N-DEACETYLASE_N-SULFOTRANSFERASE"/>
    <property type="match status" value="1"/>
</dbReference>
<sequence>MLPNFLIAGAEKAGTTWLYDALVRHPDIFLPDVKEVHFFNRFDSNLREIDNFARRGLPFYETHFEDYAGQSAIGEATPMYLCDPEAPQRIRDTLPEAKIVLSLRNPVSRTYSHYRMGLAKKHFDIPLDQAIAEDDARLIQRSRYAGQVTRYFELFPREQVHVLFFEELIADPEPHLAALLRFLGVDDSLAAELAQTDKSNAAATYRSAGVYNAGVGLARALRNNPLTSGLAKTLKNAGVYDRIKGMNRKEEAYAPLSEADRAALVAAFRDDVGRLEGVLHRAVPWKDFAALPEGV</sequence>
<feature type="domain" description="Sulfotransferase" evidence="3">
    <location>
        <begin position="3"/>
        <end position="188"/>
    </location>
</feature>
<keyword evidence="5" id="KW-1185">Reference proteome</keyword>
<proteinExistence type="predicted"/>
<dbReference type="OrthoDB" id="981508at2"/>
<dbReference type="Pfam" id="PF00685">
    <property type="entry name" value="Sulfotransfer_1"/>
    <property type="match status" value="1"/>
</dbReference>
<evidence type="ECO:0000259" key="3">
    <source>
        <dbReference type="Pfam" id="PF00685"/>
    </source>
</evidence>
<evidence type="ECO:0000313" key="4">
    <source>
        <dbReference type="EMBL" id="SLN74402.1"/>
    </source>
</evidence>
<dbReference type="Gene3D" id="3.40.50.300">
    <property type="entry name" value="P-loop containing nucleotide triphosphate hydrolases"/>
    <property type="match status" value="1"/>
</dbReference>
<name>A0A1X7AAB6_9RHOB</name>
<dbReference type="SUPFAM" id="SSF52540">
    <property type="entry name" value="P-loop containing nucleoside triphosphate hydrolases"/>
    <property type="match status" value="1"/>
</dbReference>
<evidence type="ECO:0000313" key="5">
    <source>
        <dbReference type="Proteomes" id="UP000193963"/>
    </source>
</evidence>
<keyword evidence="2" id="KW-0325">Glycoprotein</keyword>
<evidence type="ECO:0000256" key="1">
    <source>
        <dbReference type="ARBA" id="ARBA00022679"/>
    </source>
</evidence>
<organism evidence="4 5">
    <name type="scientific">Pseudooceanicola marinus</name>
    <dbReference type="NCBI Taxonomy" id="396013"/>
    <lineage>
        <taxon>Bacteria</taxon>
        <taxon>Pseudomonadati</taxon>
        <taxon>Pseudomonadota</taxon>
        <taxon>Alphaproteobacteria</taxon>
        <taxon>Rhodobacterales</taxon>
        <taxon>Paracoccaceae</taxon>
        <taxon>Pseudooceanicola</taxon>
    </lineage>
</organism>
<keyword evidence="1 4" id="KW-0808">Transferase</keyword>
<dbReference type="InterPro" id="IPR000863">
    <property type="entry name" value="Sulfotransferase_dom"/>
</dbReference>
<dbReference type="Proteomes" id="UP000193963">
    <property type="component" value="Unassembled WGS sequence"/>
</dbReference>
<dbReference type="InterPro" id="IPR027417">
    <property type="entry name" value="P-loop_NTPase"/>
</dbReference>
<protein>
    <submittedName>
        <fullName evidence="4">Sulfotransferase domain protein</fullName>
    </submittedName>
</protein>
<dbReference type="PANTHER" id="PTHR10605">
    <property type="entry name" value="HEPARAN SULFATE SULFOTRANSFERASE"/>
    <property type="match status" value="1"/>
</dbReference>
<dbReference type="InterPro" id="IPR037359">
    <property type="entry name" value="NST/OST"/>
</dbReference>
<accession>A0A1X7AAB6</accession>
<dbReference type="AlphaFoldDB" id="A0A1X7AAB6"/>
<dbReference type="GO" id="GO:0008146">
    <property type="term" value="F:sulfotransferase activity"/>
    <property type="evidence" value="ECO:0007669"/>
    <property type="project" value="InterPro"/>
</dbReference>
<reference evidence="5" key="1">
    <citation type="submission" date="2017-03" db="EMBL/GenBank/DDBJ databases">
        <authorList>
            <person name="Rodrigo-Torres L."/>
            <person name="Arahal R.D."/>
            <person name="Lucena T."/>
        </authorList>
    </citation>
    <scope>NUCLEOTIDE SEQUENCE [LARGE SCALE GENOMIC DNA]</scope>
    <source>
        <strain evidence="5">CECT 7751</strain>
    </source>
</reference>
<gene>
    <name evidence="4" type="ORF">PSM7751_04144</name>
</gene>
<evidence type="ECO:0000256" key="2">
    <source>
        <dbReference type="ARBA" id="ARBA00023180"/>
    </source>
</evidence>
<dbReference type="RefSeq" id="WP_085890155.1">
    <property type="nucleotide sequence ID" value="NZ_FWFN01000012.1"/>
</dbReference>
<dbReference type="EMBL" id="FWFN01000012">
    <property type="protein sequence ID" value="SLN74402.1"/>
    <property type="molecule type" value="Genomic_DNA"/>
</dbReference>